<reference evidence="7 8" key="1">
    <citation type="submission" date="2013-05" db="EMBL/GenBank/DDBJ databases">
        <title>Draft genome of the parasitic nematode Anyclostoma ceylanicum.</title>
        <authorList>
            <person name="Mitreva M."/>
        </authorList>
    </citation>
    <scope>NUCLEOTIDE SEQUENCE [LARGE SCALE GENOMIC DNA]</scope>
</reference>
<keyword evidence="3 6" id="KW-0812">Transmembrane</keyword>
<dbReference type="GO" id="GO:0016020">
    <property type="term" value="C:membrane"/>
    <property type="evidence" value="ECO:0007669"/>
    <property type="project" value="UniProtKB-SubCell"/>
</dbReference>
<dbReference type="AlphaFoldDB" id="A0A0D6LPL1"/>
<evidence type="ECO:0000256" key="1">
    <source>
        <dbReference type="ARBA" id="ARBA00004141"/>
    </source>
</evidence>
<evidence type="ECO:0000256" key="3">
    <source>
        <dbReference type="ARBA" id="ARBA00022692"/>
    </source>
</evidence>
<evidence type="ECO:0000256" key="2">
    <source>
        <dbReference type="ARBA" id="ARBA00009166"/>
    </source>
</evidence>
<dbReference type="Pfam" id="PF10317">
    <property type="entry name" value="7TM_GPCR_Srd"/>
    <property type="match status" value="1"/>
</dbReference>
<evidence type="ECO:0000256" key="6">
    <source>
        <dbReference type="SAM" id="Phobius"/>
    </source>
</evidence>
<comment type="similarity">
    <text evidence="2">Belongs to the nematode receptor-like protein srd family.</text>
</comment>
<dbReference type="PANTHER" id="PTHR22945">
    <property type="entry name" value="SERPENTINE RECEPTOR, CLASS D DELTA"/>
    <property type="match status" value="1"/>
</dbReference>
<keyword evidence="8" id="KW-1185">Reference proteome</keyword>
<evidence type="ECO:0008006" key="9">
    <source>
        <dbReference type="Google" id="ProtNLM"/>
    </source>
</evidence>
<feature type="transmembrane region" description="Helical" evidence="6">
    <location>
        <begin position="55"/>
        <end position="74"/>
    </location>
</feature>
<dbReference type="EMBL" id="KE125003">
    <property type="protein sequence ID" value="EPB73153.1"/>
    <property type="molecule type" value="Genomic_DNA"/>
</dbReference>
<name>A0A0D6LPL1_9BILA</name>
<keyword evidence="5 6" id="KW-0472">Membrane</keyword>
<feature type="transmembrane region" description="Helical" evidence="6">
    <location>
        <begin position="112"/>
        <end position="132"/>
    </location>
</feature>
<sequence>MAITEILLNVSDFILDQRMGFLIHLSTYYPCILLLSFKFRLCAINSDTPSPRKTTIALMLFYTPAVLYLILFNFTCSTEQDLLIHLRRKMPEMNFTEKCVTGMVNVLAPLEIIIVSYVSLLFVVVFASIVLIRKAIVQRLDSLNAIISTNNKKLQYALLKFGNLKKHLRGTRFRDENELKSAV</sequence>
<feature type="transmembrane region" description="Helical" evidence="6">
    <location>
        <begin position="21"/>
        <end position="43"/>
    </location>
</feature>
<dbReference type="Proteomes" id="UP000054495">
    <property type="component" value="Unassembled WGS sequence"/>
</dbReference>
<protein>
    <recommendedName>
        <fullName evidence="9">G-protein coupled receptors family 1 profile domain-containing protein</fullName>
    </recommendedName>
</protein>
<comment type="subcellular location">
    <subcellularLocation>
        <location evidence="1">Membrane</location>
        <topology evidence="1">Multi-pass membrane protein</topology>
    </subcellularLocation>
</comment>
<accession>A0A0D6LPL1</accession>
<evidence type="ECO:0000313" key="8">
    <source>
        <dbReference type="Proteomes" id="UP000054495"/>
    </source>
</evidence>
<evidence type="ECO:0000256" key="4">
    <source>
        <dbReference type="ARBA" id="ARBA00022989"/>
    </source>
</evidence>
<proteinExistence type="inferred from homology"/>
<gene>
    <name evidence="7" type="ORF">ANCCEY_07746</name>
</gene>
<dbReference type="InterPro" id="IPR019421">
    <property type="entry name" value="7TM_GPCR_serpentine_rcpt_Srd"/>
</dbReference>
<evidence type="ECO:0000256" key="5">
    <source>
        <dbReference type="ARBA" id="ARBA00023136"/>
    </source>
</evidence>
<dbReference type="PANTHER" id="PTHR22945:SF40">
    <property type="entry name" value="SERPENTINE RECEPTOR, CLASS D (DELTA)-RELATED"/>
    <property type="match status" value="1"/>
</dbReference>
<dbReference type="InterPro" id="IPR050920">
    <property type="entry name" value="Nematode_rcpt-like_delta"/>
</dbReference>
<evidence type="ECO:0000313" key="7">
    <source>
        <dbReference type="EMBL" id="EPB73153.1"/>
    </source>
</evidence>
<keyword evidence="4 6" id="KW-1133">Transmembrane helix</keyword>
<organism evidence="7 8">
    <name type="scientific">Ancylostoma ceylanicum</name>
    <dbReference type="NCBI Taxonomy" id="53326"/>
    <lineage>
        <taxon>Eukaryota</taxon>
        <taxon>Metazoa</taxon>
        <taxon>Ecdysozoa</taxon>
        <taxon>Nematoda</taxon>
        <taxon>Chromadorea</taxon>
        <taxon>Rhabditida</taxon>
        <taxon>Rhabditina</taxon>
        <taxon>Rhabditomorpha</taxon>
        <taxon>Strongyloidea</taxon>
        <taxon>Ancylostomatidae</taxon>
        <taxon>Ancylostomatinae</taxon>
        <taxon>Ancylostoma</taxon>
    </lineage>
</organism>